<evidence type="ECO:0000313" key="3">
    <source>
        <dbReference type="Proteomes" id="UP001295462"/>
    </source>
</evidence>
<proteinExistence type="predicted"/>
<evidence type="ECO:0000313" key="2">
    <source>
        <dbReference type="EMBL" id="CAH1575673.1"/>
    </source>
</evidence>
<feature type="chain" id="PRO_5043684223" evidence="1">
    <location>
        <begin position="19"/>
        <end position="230"/>
    </location>
</feature>
<comment type="caution">
    <text evidence="2">The sequence shown here is derived from an EMBL/GenBank/DDBJ whole genome shotgun (WGS) entry which is preliminary data.</text>
</comment>
<dbReference type="Proteomes" id="UP001295462">
    <property type="component" value="Unassembled WGS sequence"/>
</dbReference>
<dbReference type="EMBL" id="CAKMUD010000035">
    <property type="protein sequence ID" value="CAH1575673.1"/>
    <property type="molecule type" value="Genomic_DNA"/>
</dbReference>
<organism evidence="2 3">
    <name type="scientific">Vibrio jasicida</name>
    <dbReference type="NCBI Taxonomy" id="766224"/>
    <lineage>
        <taxon>Bacteria</taxon>
        <taxon>Pseudomonadati</taxon>
        <taxon>Pseudomonadota</taxon>
        <taxon>Gammaproteobacteria</taxon>
        <taxon>Vibrionales</taxon>
        <taxon>Vibrionaceae</taxon>
        <taxon>Vibrio</taxon>
    </lineage>
</organism>
<dbReference type="InterPro" id="IPR008962">
    <property type="entry name" value="PapD-like_sf"/>
</dbReference>
<name>A0AAU9QH28_9VIBR</name>
<protein>
    <submittedName>
        <fullName evidence="2">Pilus assembly protein</fullName>
    </submittedName>
</protein>
<evidence type="ECO:0000256" key="1">
    <source>
        <dbReference type="SAM" id="SignalP"/>
    </source>
</evidence>
<accession>A0AAU9QH28</accession>
<dbReference type="InterPro" id="IPR013783">
    <property type="entry name" value="Ig-like_fold"/>
</dbReference>
<reference evidence="2" key="1">
    <citation type="submission" date="2022-01" db="EMBL/GenBank/DDBJ databases">
        <authorList>
            <person name="Lagorce A."/>
        </authorList>
    </citation>
    <scope>NUCLEOTIDE SEQUENCE</scope>
    <source>
        <strain evidence="2">Th15_F1_A12</strain>
    </source>
</reference>
<dbReference type="RefSeq" id="WP_409588438.1">
    <property type="nucleotide sequence ID" value="NZ_CAKMTZ010000046.1"/>
</dbReference>
<feature type="signal peptide" evidence="1">
    <location>
        <begin position="1"/>
        <end position="18"/>
    </location>
</feature>
<dbReference type="SUPFAM" id="SSF49354">
    <property type="entry name" value="PapD-like"/>
    <property type="match status" value="1"/>
</dbReference>
<keyword evidence="1" id="KW-0732">Signal</keyword>
<dbReference type="Gene3D" id="2.60.40.10">
    <property type="entry name" value="Immunoglobulins"/>
    <property type="match status" value="1"/>
</dbReference>
<dbReference type="AlphaFoldDB" id="A0AAU9QH28"/>
<gene>
    <name evidence="2" type="ORF">THF1A12_130121</name>
</gene>
<sequence length="230" mass="25891">MRTLFFLLTSLTSFFTHAVAVSSLFEVANEEHFADFSITNNDGKDMFINLEIAQVAYVNGEKIVTKVNKDNLSTWTFSVSPSQIILKDGETRTVRMKNDCAKQSCQFDEDQVYAVDVNPYPYVGEGEDSAVSVAFGYRIYFMDPASEVKLDYEIKRVNDTEFKFSNKSNTMLNAVINTCEKGFSSNCIYQYKLLAGSEKVFKLPANYVGKKNIAITVINANESINEQISI</sequence>